<dbReference type="eggNOG" id="ENOG5031AVK">
    <property type="taxonomic scope" value="Bacteria"/>
</dbReference>
<protein>
    <submittedName>
        <fullName evidence="2">Uncharacterized protein</fullName>
    </submittedName>
</protein>
<feature type="chain" id="PRO_5001901718" evidence="1">
    <location>
        <begin position="26"/>
        <end position="115"/>
    </location>
</feature>
<gene>
    <name evidence="2" type="ORF">IDSA_00535</name>
</gene>
<sequence>MKTFLMLIIVSLMLGPLAAPAQAVAADQAHHQTVAADEHDCCDEQGTMTVAQMQHQDCEPNCTDCQHHCSSFASGLMTVRLLDSNLAGQAQWPAEITSPLNRIERQDRPPLPVIS</sequence>
<name>A0A094L8V6_9GAMM</name>
<keyword evidence="1" id="KW-0732">Signal</keyword>
<evidence type="ECO:0000313" key="3">
    <source>
        <dbReference type="Proteomes" id="UP000054363"/>
    </source>
</evidence>
<dbReference type="STRING" id="435908.IDSA_00535"/>
<organism evidence="2 3">
    <name type="scientific">Pseudidiomarina salinarum</name>
    <dbReference type="NCBI Taxonomy" id="435908"/>
    <lineage>
        <taxon>Bacteria</taxon>
        <taxon>Pseudomonadati</taxon>
        <taxon>Pseudomonadota</taxon>
        <taxon>Gammaproteobacteria</taxon>
        <taxon>Alteromonadales</taxon>
        <taxon>Idiomarinaceae</taxon>
        <taxon>Pseudidiomarina</taxon>
    </lineage>
</organism>
<dbReference type="Proteomes" id="UP000054363">
    <property type="component" value="Unassembled WGS sequence"/>
</dbReference>
<evidence type="ECO:0000256" key="1">
    <source>
        <dbReference type="SAM" id="SignalP"/>
    </source>
</evidence>
<dbReference type="EMBL" id="JPER01000001">
    <property type="protein sequence ID" value="KFZ31258.1"/>
    <property type="molecule type" value="Genomic_DNA"/>
</dbReference>
<feature type="signal peptide" evidence="1">
    <location>
        <begin position="1"/>
        <end position="25"/>
    </location>
</feature>
<dbReference type="RefSeq" id="WP_034773449.1">
    <property type="nucleotide sequence ID" value="NZ_JPER01000001.1"/>
</dbReference>
<proteinExistence type="predicted"/>
<comment type="caution">
    <text evidence="2">The sequence shown here is derived from an EMBL/GenBank/DDBJ whole genome shotgun (WGS) entry which is preliminary data.</text>
</comment>
<evidence type="ECO:0000313" key="2">
    <source>
        <dbReference type="EMBL" id="KFZ31258.1"/>
    </source>
</evidence>
<keyword evidence="3" id="KW-1185">Reference proteome</keyword>
<dbReference type="AlphaFoldDB" id="A0A094L8V6"/>
<accession>A0A094L8V6</accession>
<reference evidence="2 3" key="1">
    <citation type="submission" date="2014-06" db="EMBL/GenBank/DDBJ databases">
        <title>The draft genome sequence of Idiomarina salinarum ISL-52.</title>
        <authorList>
            <person name="Du J."/>
            <person name="Shao Z."/>
        </authorList>
    </citation>
    <scope>NUCLEOTIDE SEQUENCE [LARGE SCALE GENOMIC DNA]</scope>
    <source>
        <strain evidence="2 3">ISL-52</strain>
    </source>
</reference>
<dbReference type="OrthoDB" id="6238578at2"/>